<feature type="transmembrane region" description="Helical" evidence="1">
    <location>
        <begin position="305"/>
        <end position="323"/>
    </location>
</feature>
<feature type="transmembrane region" description="Helical" evidence="1">
    <location>
        <begin position="367"/>
        <end position="387"/>
    </location>
</feature>
<dbReference type="RefSeq" id="WP_145362138.1">
    <property type="nucleotide sequence ID" value="NZ_CP036268.1"/>
</dbReference>
<accession>A0A517QW31</accession>
<dbReference type="Proteomes" id="UP000317318">
    <property type="component" value="Chromosome"/>
</dbReference>
<keyword evidence="1" id="KW-0812">Transmembrane</keyword>
<dbReference type="EMBL" id="CP036268">
    <property type="protein sequence ID" value="QDT35875.1"/>
    <property type="molecule type" value="Genomic_DNA"/>
</dbReference>
<protein>
    <submittedName>
        <fullName evidence="2">Uncharacterized protein</fullName>
    </submittedName>
</protein>
<feature type="transmembrane region" description="Helical" evidence="1">
    <location>
        <begin position="499"/>
        <end position="515"/>
    </location>
</feature>
<dbReference type="KEGG" id="svp:Pan189_02280"/>
<feature type="transmembrane region" description="Helical" evidence="1">
    <location>
        <begin position="271"/>
        <end position="293"/>
    </location>
</feature>
<evidence type="ECO:0000256" key="1">
    <source>
        <dbReference type="SAM" id="Phobius"/>
    </source>
</evidence>
<organism evidence="2 3">
    <name type="scientific">Stratiformator vulcanicus</name>
    <dbReference type="NCBI Taxonomy" id="2527980"/>
    <lineage>
        <taxon>Bacteria</taxon>
        <taxon>Pseudomonadati</taxon>
        <taxon>Planctomycetota</taxon>
        <taxon>Planctomycetia</taxon>
        <taxon>Planctomycetales</taxon>
        <taxon>Planctomycetaceae</taxon>
        <taxon>Stratiformator</taxon>
    </lineage>
</organism>
<keyword evidence="1" id="KW-0472">Membrane</keyword>
<feature type="transmembrane region" description="Helical" evidence="1">
    <location>
        <begin position="417"/>
        <end position="434"/>
    </location>
</feature>
<evidence type="ECO:0000313" key="3">
    <source>
        <dbReference type="Proteomes" id="UP000317318"/>
    </source>
</evidence>
<dbReference type="OrthoDB" id="213779at2"/>
<dbReference type="AlphaFoldDB" id="A0A517QW31"/>
<name>A0A517QW31_9PLAN</name>
<feature type="transmembrane region" description="Helical" evidence="1">
    <location>
        <begin position="468"/>
        <end position="487"/>
    </location>
</feature>
<feature type="transmembrane region" description="Helical" evidence="1">
    <location>
        <begin position="231"/>
        <end position="251"/>
    </location>
</feature>
<keyword evidence="3" id="KW-1185">Reference proteome</keyword>
<feature type="transmembrane region" description="Helical" evidence="1">
    <location>
        <begin position="131"/>
        <end position="152"/>
    </location>
</feature>
<feature type="transmembrane region" description="Helical" evidence="1">
    <location>
        <begin position="191"/>
        <end position="210"/>
    </location>
</feature>
<proteinExistence type="predicted"/>
<feature type="transmembrane region" description="Helical" evidence="1">
    <location>
        <begin position="440"/>
        <end position="461"/>
    </location>
</feature>
<reference evidence="2 3" key="1">
    <citation type="submission" date="2019-02" db="EMBL/GenBank/DDBJ databases">
        <title>Deep-cultivation of Planctomycetes and their phenomic and genomic characterization uncovers novel biology.</title>
        <authorList>
            <person name="Wiegand S."/>
            <person name="Jogler M."/>
            <person name="Boedeker C."/>
            <person name="Pinto D."/>
            <person name="Vollmers J."/>
            <person name="Rivas-Marin E."/>
            <person name="Kohn T."/>
            <person name="Peeters S.H."/>
            <person name="Heuer A."/>
            <person name="Rast P."/>
            <person name="Oberbeckmann S."/>
            <person name="Bunk B."/>
            <person name="Jeske O."/>
            <person name="Meyerdierks A."/>
            <person name="Storesund J.E."/>
            <person name="Kallscheuer N."/>
            <person name="Luecker S."/>
            <person name="Lage O.M."/>
            <person name="Pohl T."/>
            <person name="Merkel B.J."/>
            <person name="Hornburger P."/>
            <person name="Mueller R.-W."/>
            <person name="Bruemmer F."/>
            <person name="Labrenz M."/>
            <person name="Spormann A.M."/>
            <person name="Op den Camp H."/>
            <person name="Overmann J."/>
            <person name="Amann R."/>
            <person name="Jetten M.S.M."/>
            <person name="Mascher T."/>
            <person name="Medema M.H."/>
            <person name="Devos D.P."/>
            <person name="Kaster A.-K."/>
            <person name="Ovreas L."/>
            <person name="Rohde M."/>
            <person name="Galperin M.Y."/>
            <person name="Jogler C."/>
        </authorList>
    </citation>
    <scope>NUCLEOTIDE SEQUENCE [LARGE SCALE GENOMIC DNA]</scope>
    <source>
        <strain evidence="2 3">Pan189</strain>
    </source>
</reference>
<feature type="transmembrane region" description="Helical" evidence="1">
    <location>
        <begin position="37"/>
        <end position="59"/>
    </location>
</feature>
<feature type="transmembrane region" description="Helical" evidence="1">
    <location>
        <begin position="343"/>
        <end position="360"/>
    </location>
</feature>
<feature type="transmembrane region" description="Helical" evidence="1">
    <location>
        <begin position="159"/>
        <end position="179"/>
    </location>
</feature>
<feature type="transmembrane region" description="Helical" evidence="1">
    <location>
        <begin position="65"/>
        <end position="91"/>
    </location>
</feature>
<evidence type="ECO:0000313" key="2">
    <source>
        <dbReference type="EMBL" id="QDT35875.1"/>
    </source>
</evidence>
<gene>
    <name evidence="2" type="ORF">Pan189_02280</name>
</gene>
<keyword evidence="1" id="KW-1133">Transmembrane helix</keyword>
<feature type="transmembrane region" description="Helical" evidence="1">
    <location>
        <begin position="103"/>
        <end position="125"/>
    </location>
</feature>
<feature type="transmembrane region" description="Helical" evidence="1">
    <location>
        <begin position="520"/>
        <end position="541"/>
    </location>
</feature>
<sequence>MSNTPENLPEKIPEAPDGEVKFATPVRKPQKPFWEYLYTHNPFYVISAVLLIFAVRAAYGELQIGYINCGMLIGVLAVYTMVLAAIAVVLIRFGKVWDDVRSVLLLCLLMFLAISVGADDLFVAMDSTRDGASLMLLGFVFAAILSEAVLLFSGIRLAVAYRLPYYLFLALFFAAPWLLAPSGDTQDARLVEWLLLAFPTAAGAILLLLIPAVRRGAETARSSGTPWPWPWFPWSIFAFLAGGAALRSYALSLTFGPTGPIWSIHETGRSIVLATIWGSYFLVPMLFAVMVLIAEAGIVRRNTRLLNGALVAAPALVVLALPWGQTAVFESFYLHVTETFGSPLWMAVMLLITLYGVCWLRGVRWAGYGAVAALGVATVVHPTTIGFDTLAEPNAYVLIGLATIIAADGFRRLSSWSLAASAFVAVGAVYLWLDGTELEAFRHSICLHVLWPLMIAIGLACRDWLGRTFSLIGAGLFPVVTGLVLFAPQVETIPAEYKVGYVTALLMLLAIVAGVHRSPVFAGSAAICLGIGAYEGIAIGFRMLAQTYGWMAVSALVWSIAALIGALIISSHKAKWIPARMFSRWRGHATQPSDASGSS</sequence>
<feature type="transmembrane region" description="Helical" evidence="1">
    <location>
        <begin position="547"/>
        <end position="570"/>
    </location>
</feature>